<reference evidence="7 8" key="1">
    <citation type="submission" date="2023-07" db="EMBL/GenBank/DDBJ databases">
        <title>Sorghum-associated microbial communities from plants grown in Nebraska, USA.</title>
        <authorList>
            <person name="Schachtman D."/>
        </authorList>
    </citation>
    <scope>NUCLEOTIDE SEQUENCE [LARGE SCALE GENOMIC DNA]</scope>
    <source>
        <strain evidence="7 8">DS1001</strain>
    </source>
</reference>
<evidence type="ECO:0000256" key="2">
    <source>
        <dbReference type="ARBA" id="ARBA00022692"/>
    </source>
</evidence>
<feature type="transmembrane region" description="Helical" evidence="5">
    <location>
        <begin position="92"/>
        <end position="110"/>
    </location>
</feature>
<protein>
    <submittedName>
        <fullName evidence="7">Uncharacterized membrane protein YidH (DUF202 family)</fullName>
    </submittedName>
</protein>
<dbReference type="Proteomes" id="UP001239267">
    <property type="component" value="Unassembled WGS sequence"/>
</dbReference>
<accession>A0AAJ1SVQ2</accession>
<name>A0AAJ1SVQ2_9MICC</name>
<evidence type="ECO:0000256" key="5">
    <source>
        <dbReference type="SAM" id="Phobius"/>
    </source>
</evidence>
<gene>
    <name evidence="7" type="ORF">J2T23_000506</name>
</gene>
<dbReference type="AlphaFoldDB" id="A0AAJ1SVQ2"/>
<keyword evidence="3 5" id="KW-1133">Transmembrane helix</keyword>
<evidence type="ECO:0000259" key="6">
    <source>
        <dbReference type="Pfam" id="PF02656"/>
    </source>
</evidence>
<keyword evidence="2 5" id="KW-0812">Transmembrane</keyword>
<proteinExistence type="predicted"/>
<dbReference type="RefSeq" id="WP_307356815.1">
    <property type="nucleotide sequence ID" value="NZ_JAUSTB010000001.1"/>
</dbReference>
<sequence length="111" mass="11377">MTPRDPGLQPERTALAWRRTFLAMIVSDSLIWRAWTTSLAYHGGHIAGSSVGLGIAAAAAAAATAVLGACILKRNASLRDQKAPRAAVLRTATAAIITVGAATIASILLGT</sequence>
<evidence type="ECO:0000256" key="1">
    <source>
        <dbReference type="ARBA" id="ARBA00004127"/>
    </source>
</evidence>
<evidence type="ECO:0000256" key="3">
    <source>
        <dbReference type="ARBA" id="ARBA00022989"/>
    </source>
</evidence>
<feature type="transmembrane region" description="Helical" evidence="5">
    <location>
        <begin position="53"/>
        <end position="72"/>
    </location>
</feature>
<comment type="subcellular location">
    <subcellularLocation>
        <location evidence="1">Endomembrane system</location>
        <topology evidence="1">Multi-pass membrane protein</topology>
    </subcellularLocation>
</comment>
<dbReference type="Pfam" id="PF02656">
    <property type="entry name" value="DUF202"/>
    <property type="match status" value="1"/>
</dbReference>
<feature type="domain" description="DUF202" evidence="6">
    <location>
        <begin position="5"/>
        <end position="69"/>
    </location>
</feature>
<dbReference type="EMBL" id="JAUSTB010000001">
    <property type="protein sequence ID" value="MDQ0144632.1"/>
    <property type="molecule type" value="Genomic_DNA"/>
</dbReference>
<organism evidence="7 8">
    <name type="scientific">Pseudarthrobacter niigatensis</name>
    <dbReference type="NCBI Taxonomy" id="369935"/>
    <lineage>
        <taxon>Bacteria</taxon>
        <taxon>Bacillati</taxon>
        <taxon>Actinomycetota</taxon>
        <taxon>Actinomycetes</taxon>
        <taxon>Micrococcales</taxon>
        <taxon>Micrococcaceae</taxon>
        <taxon>Pseudarthrobacter</taxon>
    </lineage>
</organism>
<evidence type="ECO:0000313" key="7">
    <source>
        <dbReference type="EMBL" id="MDQ0144632.1"/>
    </source>
</evidence>
<keyword evidence="4 5" id="KW-0472">Membrane</keyword>
<dbReference type="GO" id="GO:0012505">
    <property type="term" value="C:endomembrane system"/>
    <property type="evidence" value="ECO:0007669"/>
    <property type="project" value="UniProtKB-SubCell"/>
</dbReference>
<keyword evidence="8" id="KW-1185">Reference proteome</keyword>
<dbReference type="InterPro" id="IPR003807">
    <property type="entry name" value="DUF202"/>
</dbReference>
<evidence type="ECO:0000313" key="8">
    <source>
        <dbReference type="Proteomes" id="UP001239267"/>
    </source>
</evidence>
<comment type="caution">
    <text evidence="7">The sequence shown here is derived from an EMBL/GenBank/DDBJ whole genome shotgun (WGS) entry which is preliminary data.</text>
</comment>
<evidence type="ECO:0000256" key="4">
    <source>
        <dbReference type="ARBA" id="ARBA00023136"/>
    </source>
</evidence>